<dbReference type="InterPro" id="IPR001736">
    <property type="entry name" value="PLipase_D/transphosphatidylase"/>
</dbReference>
<gene>
    <name evidence="12" type="ORF">GcM3_213021</name>
</gene>
<dbReference type="EC" id="2.7.8.5" evidence="10"/>
<organism evidence="12 13">
    <name type="scientific">Golovinomyces cichoracearum</name>
    <dbReference type="NCBI Taxonomy" id="62708"/>
    <lineage>
        <taxon>Eukaryota</taxon>
        <taxon>Fungi</taxon>
        <taxon>Dikarya</taxon>
        <taxon>Ascomycota</taxon>
        <taxon>Pezizomycotina</taxon>
        <taxon>Leotiomycetes</taxon>
        <taxon>Erysiphales</taxon>
        <taxon>Erysiphaceae</taxon>
        <taxon>Golovinomyces</taxon>
    </lineage>
</organism>
<keyword evidence="3 10" id="KW-0444">Lipid biosynthesis</keyword>
<dbReference type="GO" id="GO:0005524">
    <property type="term" value="F:ATP binding"/>
    <property type="evidence" value="ECO:0007669"/>
    <property type="project" value="UniProtKB-KW"/>
</dbReference>
<comment type="similarity">
    <text evidence="2 10">Belongs to the CDP-alcohol phosphatidyltransferase class-II family.</text>
</comment>
<dbReference type="CDD" id="cd09135">
    <property type="entry name" value="PLDc_PGS1_euk_1"/>
    <property type="match status" value="1"/>
</dbReference>
<evidence type="ECO:0000256" key="5">
    <source>
        <dbReference type="ARBA" id="ARBA00022737"/>
    </source>
</evidence>
<keyword evidence="4 10" id="KW-0808">Transferase</keyword>
<sequence length="520" mass="58881">MLYLSSRNSPIGGRFKYFLTQMIKYRSIHAPISHYSTLKEFTDQLDLISPRFKIHGSNIKIISSPSDFYETLKTKFLAAENRIFISTLYIGIREHELISTLHESIRARSCLKVSILTDALRGTRESPSSSCASLLAPLVEEFGPERVDIRMYHTPNLTGVKKYCIPKRINEGWGLQHIKLYGFDDEIIVSGANLSSEYFTNRQDRYHLFSSKGLTDYFFRLHTTLSKLSFQILPNSHSTDKYTLEWPISNLAPSPLISPLEYISESSKLLSQDSLSNSDQIISNESNLSDTVVYPIVQLTPLSSTNDPSTELSAIKSILSTLISPRYNKTSWTFTAGYFNPIPELTQLLLSTASTSNTIITASPWANGFYGSKGVSRLIPCAYTLLLRRFLETVEKKNRERDISVKEWRLGTVGEPNGWTYHAKGLWISLEKKHTKKSSVDISIIGSSNYTKRSYSLDLEADVIIFTENKDLKMQLGQERDNIEKFAKEVSLSQLARAERKVGLKVRLAMWIVSMLGCAL</sequence>
<evidence type="ECO:0000256" key="7">
    <source>
        <dbReference type="ARBA" id="ARBA00023209"/>
    </source>
</evidence>
<dbReference type="Proteomes" id="UP000283383">
    <property type="component" value="Unassembled WGS sequence"/>
</dbReference>
<dbReference type="GO" id="GO:0005739">
    <property type="term" value="C:mitochondrion"/>
    <property type="evidence" value="ECO:0007669"/>
    <property type="project" value="UniProtKB-SubCell"/>
</dbReference>
<evidence type="ECO:0000256" key="3">
    <source>
        <dbReference type="ARBA" id="ARBA00022516"/>
    </source>
</evidence>
<dbReference type="UniPathway" id="UPA00084">
    <property type="reaction ID" value="UER00503"/>
</dbReference>
<protein>
    <recommendedName>
        <fullName evidence="10">CDP-diacylglycerol--glycerol-3-phosphate 3-phosphatidyltransferase</fullName>
        <ecNumber evidence="10">2.7.8.5</ecNumber>
    </recommendedName>
</protein>
<dbReference type="STRING" id="62708.A0A420H983"/>
<keyword evidence="5" id="KW-0677">Repeat</keyword>
<name>A0A420H983_9PEZI</name>
<dbReference type="PROSITE" id="PS50035">
    <property type="entry name" value="PLD"/>
    <property type="match status" value="1"/>
</dbReference>
<evidence type="ECO:0000256" key="9">
    <source>
        <dbReference type="ARBA" id="ARBA00048586"/>
    </source>
</evidence>
<feature type="domain" description="PLD phosphodiesterase" evidence="11">
    <location>
        <begin position="172"/>
        <end position="198"/>
    </location>
</feature>
<proteinExistence type="inferred from homology"/>
<evidence type="ECO:0000256" key="6">
    <source>
        <dbReference type="ARBA" id="ARBA00023098"/>
    </source>
</evidence>
<dbReference type="EMBL" id="MCBQ01021388">
    <property type="protein sequence ID" value="RKF53985.1"/>
    <property type="molecule type" value="Genomic_DNA"/>
</dbReference>
<dbReference type="GO" id="GO:0008444">
    <property type="term" value="F:CDP-diacylglycerol-glycerol-3-phosphate 3-phosphatidyltransferase activity"/>
    <property type="evidence" value="ECO:0007669"/>
    <property type="project" value="UniProtKB-EC"/>
</dbReference>
<keyword evidence="6 10" id="KW-0443">Lipid metabolism</keyword>
<evidence type="ECO:0000256" key="8">
    <source>
        <dbReference type="ARBA" id="ARBA00023264"/>
    </source>
</evidence>
<evidence type="ECO:0000259" key="11">
    <source>
        <dbReference type="PROSITE" id="PS50035"/>
    </source>
</evidence>
<comment type="pathway">
    <text evidence="1 10">Phospholipid metabolism; phosphatidylglycerol biosynthesis; phosphatidylglycerol from CDP-diacylglycerol: step 1/2.</text>
</comment>
<comment type="function">
    <text evidence="10">Functions in the biosynthesis of the anionic phospholipids phosphatidylglycerol and cardiolipin.</text>
</comment>
<keyword evidence="8 10" id="KW-1208">Phospholipid metabolism</keyword>
<dbReference type="InterPro" id="IPR016270">
    <property type="entry name" value="PGS1"/>
</dbReference>
<comment type="caution">
    <text evidence="12">The sequence shown here is derived from an EMBL/GenBank/DDBJ whole genome shotgun (WGS) entry which is preliminary data.</text>
</comment>
<evidence type="ECO:0000313" key="13">
    <source>
        <dbReference type="Proteomes" id="UP000283383"/>
    </source>
</evidence>
<dbReference type="GO" id="GO:0032049">
    <property type="term" value="P:cardiolipin biosynthetic process"/>
    <property type="evidence" value="ECO:0007669"/>
    <property type="project" value="InterPro"/>
</dbReference>
<accession>A0A420H983</accession>
<reference evidence="12 13" key="1">
    <citation type="journal article" date="2018" name="BMC Genomics">
        <title>Comparative genome analyses reveal sequence features reflecting distinct modes of host-adaptation between dicot and monocot powdery mildew.</title>
        <authorList>
            <person name="Wu Y."/>
            <person name="Ma X."/>
            <person name="Pan Z."/>
            <person name="Kale S.D."/>
            <person name="Song Y."/>
            <person name="King H."/>
            <person name="Zhang Q."/>
            <person name="Presley C."/>
            <person name="Deng X."/>
            <person name="Wei C.I."/>
            <person name="Xiao S."/>
        </authorList>
    </citation>
    <scope>NUCLEOTIDE SEQUENCE [LARGE SCALE GENOMIC DNA]</scope>
    <source>
        <strain evidence="12">UMSG3</strain>
    </source>
</reference>
<dbReference type="Gene3D" id="3.30.870.10">
    <property type="entry name" value="Endonuclease Chain A"/>
    <property type="match status" value="2"/>
</dbReference>
<evidence type="ECO:0000256" key="10">
    <source>
        <dbReference type="RuleBase" id="RU365024"/>
    </source>
</evidence>
<keyword evidence="10" id="KW-0067">ATP-binding</keyword>
<evidence type="ECO:0000256" key="4">
    <source>
        <dbReference type="ARBA" id="ARBA00022679"/>
    </source>
</evidence>
<keyword evidence="10" id="KW-0547">Nucleotide-binding</keyword>
<comment type="subcellular location">
    <subcellularLocation>
        <location evidence="10">Mitochondrion</location>
    </subcellularLocation>
</comment>
<dbReference type="SUPFAM" id="SSF56024">
    <property type="entry name" value="Phospholipase D/nuclease"/>
    <property type="match status" value="1"/>
</dbReference>
<keyword evidence="10" id="KW-0496">Mitochondrion</keyword>
<keyword evidence="13" id="KW-1185">Reference proteome</keyword>
<dbReference type="PIRSF" id="PIRSF000850">
    <property type="entry name" value="Phospholipase_D_PSS"/>
    <property type="match status" value="1"/>
</dbReference>
<evidence type="ECO:0000256" key="1">
    <source>
        <dbReference type="ARBA" id="ARBA00005042"/>
    </source>
</evidence>
<evidence type="ECO:0000256" key="2">
    <source>
        <dbReference type="ARBA" id="ARBA00010682"/>
    </source>
</evidence>
<dbReference type="AlphaFoldDB" id="A0A420H983"/>
<dbReference type="PANTHER" id="PTHR12586:SF1">
    <property type="entry name" value="CDP-DIACYLGLYCEROL--GLYCEROL-3-PHOSPHATE 3-PHOSPHATIDYLTRANSFERASE, MITOCHONDRIAL"/>
    <property type="match status" value="1"/>
</dbReference>
<keyword evidence="7 10" id="KW-0594">Phospholipid biosynthesis</keyword>
<dbReference type="SMART" id="SM00155">
    <property type="entry name" value="PLDc"/>
    <property type="match status" value="2"/>
</dbReference>
<comment type="catalytic activity">
    <reaction evidence="9 10">
        <text>a CDP-1,2-diacyl-sn-glycerol + sn-glycerol 3-phosphate = a 1,2-diacyl-sn-glycero-3-phospho-(1'-sn-glycero-3'-phosphate) + CMP + H(+)</text>
        <dbReference type="Rhea" id="RHEA:12593"/>
        <dbReference type="ChEBI" id="CHEBI:15378"/>
        <dbReference type="ChEBI" id="CHEBI:57597"/>
        <dbReference type="ChEBI" id="CHEBI:58332"/>
        <dbReference type="ChEBI" id="CHEBI:60110"/>
        <dbReference type="ChEBI" id="CHEBI:60377"/>
        <dbReference type="EC" id="2.7.8.5"/>
    </reaction>
</comment>
<dbReference type="CDD" id="cd09137">
    <property type="entry name" value="PLDc_PGS1_euk_2"/>
    <property type="match status" value="1"/>
</dbReference>
<evidence type="ECO:0000313" key="12">
    <source>
        <dbReference type="EMBL" id="RKF53985.1"/>
    </source>
</evidence>
<dbReference type="PANTHER" id="PTHR12586">
    <property type="entry name" value="CDP-DIACYLGLYCEROL--SERINE O-PHOSPHATIDYLTRANSFERASE"/>
    <property type="match status" value="1"/>
</dbReference>